<feature type="transmembrane region" description="Helical" evidence="5">
    <location>
        <begin position="105"/>
        <end position="123"/>
    </location>
</feature>
<evidence type="ECO:0000256" key="4">
    <source>
        <dbReference type="ARBA" id="ARBA00023136"/>
    </source>
</evidence>
<evidence type="ECO:0000313" key="7">
    <source>
        <dbReference type="Proteomes" id="UP000016562"/>
    </source>
</evidence>
<evidence type="ECO:0000256" key="5">
    <source>
        <dbReference type="SAM" id="Phobius"/>
    </source>
</evidence>
<feature type="transmembrane region" description="Helical" evidence="5">
    <location>
        <begin position="72"/>
        <end position="93"/>
    </location>
</feature>
<keyword evidence="3 5" id="KW-1133">Transmembrane helix</keyword>
<dbReference type="SUPFAM" id="SSF161084">
    <property type="entry name" value="MAPEG domain-like"/>
    <property type="match status" value="1"/>
</dbReference>
<reference evidence="6 7" key="1">
    <citation type="submission" date="2013-09" db="EMBL/GenBank/DDBJ databases">
        <title>Whole genome shotgun sequence of Vibrio ezurae NBRC 102218.</title>
        <authorList>
            <person name="Yoshida I."/>
            <person name="Hosoyama A."/>
            <person name="Numata M."/>
            <person name="Hashimoto M."/>
            <person name="Hosoyama Y."/>
            <person name="Tsuchikane K."/>
            <person name="Noguchi M."/>
            <person name="Hirakata S."/>
            <person name="Ichikawa N."/>
            <person name="Ohji S."/>
            <person name="Yamazoe A."/>
            <person name="Fujita N."/>
        </authorList>
    </citation>
    <scope>NUCLEOTIDE SEQUENCE [LARGE SCALE GENOMIC DNA]</scope>
    <source>
        <strain evidence="6 7">NBRC 102218</strain>
    </source>
</reference>
<keyword evidence="2 5" id="KW-0812">Transmembrane</keyword>
<keyword evidence="4 5" id="KW-0472">Membrane</keyword>
<dbReference type="AlphaFoldDB" id="U3B2I6"/>
<comment type="subcellular location">
    <subcellularLocation>
        <location evidence="1">Membrane</location>
    </subcellularLocation>
</comment>
<dbReference type="STRING" id="1219080.VEZ01S_19_00770"/>
<dbReference type="eggNOG" id="COG3788">
    <property type="taxonomic scope" value="Bacteria"/>
</dbReference>
<dbReference type="Proteomes" id="UP000016562">
    <property type="component" value="Unassembled WGS sequence"/>
</dbReference>
<dbReference type="Pfam" id="PF01124">
    <property type="entry name" value="MAPEG"/>
    <property type="match status" value="1"/>
</dbReference>
<keyword evidence="7" id="KW-1185">Reference proteome</keyword>
<dbReference type="GO" id="GO:0016020">
    <property type="term" value="C:membrane"/>
    <property type="evidence" value="ECO:0007669"/>
    <property type="project" value="UniProtKB-SubCell"/>
</dbReference>
<dbReference type="PANTHER" id="PTHR35814">
    <property type="match status" value="1"/>
</dbReference>
<comment type="caution">
    <text evidence="6">The sequence shown here is derived from an EMBL/GenBank/DDBJ whole genome shotgun (WGS) entry which is preliminary data.</text>
</comment>
<sequence>MITSLYAAILAIWICYLSVQVIKQRRKHQVSHSDGQIEDLTIARSAHSNATEYIPIGLLLLMLAEFNGGPMWLIHVLGVVFVAGRLVHGFAVLNGVMPGRKYGMIATFSSIVILAILNVFQVLCATVA</sequence>
<dbReference type="EMBL" id="BATM01000019">
    <property type="protein sequence ID" value="GAD79662.1"/>
    <property type="molecule type" value="Genomic_DNA"/>
</dbReference>
<dbReference type="RefSeq" id="WP_021713371.1">
    <property type="nucleotide sequence ID" value="NZ_BATM01000019.1"/>
</dbReference>
<gene>
    <name evidence="6" type="ORF">VEZ01S_19_00770</name>
</gene>
<feature type="transmembrane region" description="Helical" evidence="5">
    <location>
        <begin position="6"/>
        <end position="22"/>
    </location>
</feature>
<dbReference type="InterPro" id="IPR001129">
    <property type="entry name" value="Membr-assoc_MAPEG"/>
</dbReference>
<protein>
    <recommendedName>
        <fullName evidence="8">Glutathione S-transferase</fullName>
    </recommendedName>
</protein>
<name>U3B2I6_9VIBR</name>
<proteinExistence type="predicted"/>
<evidence type="ECO:0008006" key="8">
    <source>
        <dbReference type="Google" id="ProtNLM"/>
    </source>
</evidence>
<dbReference type="PANTHER" id="PTHR35814:SF1">
    <property type="entry name" value="GLUTATHIONE S-TRANSFERASE-RELATED"/>
    <property type="match status" value="1"/>
</dbReference>
<dbReference type="OrthoDB" id="8537976at2"/>
<evidence type="ECO:0000256" key="3">
    <source>
        <dbReference type="ARBA" id="ARBA00022989"/>
    </source>
</evidence>
<evidence type="ECO:0000256" key="2">
    <source>
        <dbReference type="ARBA" id="ARBA00022692"/>
    </source>
</evidence>
<dbReference type="Gene3D" id="1.20.120.550">
    <property type="entry name" value="Membrane associated eicosanoid/glutathione metabolism-like domain"/>
    <property type="match status" value="1"/>
</dbReference>
<dbReference type="InterPro" id="IPR023352">
    <property type="entry name" value="MAPEG-like_dom_sf"/>
</dbReference>
<accession>U3B2I6</accession>
<evidence type="ECO:0000256" key="1">
    <source>
        <dbReference type="ARBA" id="ARBA00004370"/>
    </source>
</evidence>
<organism evidence="6 7">
    <name type="scientific">Vibrio ezurae NBRC 102218</name>
    <dbReference type="NCBI Taxonomy" id="1219080"/>
    <lineage>
        <taxon>Bacteria</taxon>
        <taxon>Pseudomonadati</taxon>
        <taxon>Pseudomonadota</taxon>
        <taxon>Gammaproteobacteria</taxon>
        <taxon>Vibrionales</taxon>
        <taxon>Vibrionaceae</taxon>
        <taxon>Vibrio</taxon>
    </lineage>
</organism>
<evidence type="ECO:0000313" key="6">
    <source>
        <dbReference type="EMBL" id="GAD79662.1"/>
    </source>
</evidence>